<dbReference type="InterPro" id="IPR027829">
    <property type="entry name" value="DUF4625"/>
</dbReference>
<reference evidence="1 2" key="1">
    <citation type="submission" date="2024-04" db="EMBL/GenBank/DDBJ databases">
        <title>Novel genus in family Flammeovirgaceae.</title>
        <authorList>
            <person name="Nguyen T.H."/>
            <person name="Vuong T.Q."/>
            <person name="Le H."/>
            <person name="Kim S.-G."/>
        </authorList>
    </citation>
    <scope>NUCLEOTIDE SEQUENCE [LARGE SCALE GENOMIC DNA]</scope>
    <source>
        <strain evidence="1 2">JCM 23209</strain>
    </source>
</reference>
<proteinExistence type="predicted"/>
<dbReference type="AlphaFoldDB" id="A0AAW9RSV8"/>
<dbReference type="Gene3D" id="2.60.40.4140">
    <property type="match status" value="1"/>
</dbReference>
<sequence>MKKFALFLSIWPILLLTNCDNDDDDAIKDVEAPVVKSITLNAESEKAVAQAGNSLKIAFELSDNQALGEIRMDIHSNFDGHAHGGRLAADPFTWEKIINLGEQKAFKDEITVDIPAEAIAGPYHFEAVVLDKAGNEAETYIADLTLTKEGQPVITVDSHNLEEEIVATPGTNLDLQGKITDDVDLAEISIEIAEEHDHDHDHGESEHHENEEPVYSIDIDLEGDNDTLFKLEHSIPLPADLAAGHYELMIKAMDSDGNITQIVGVLHVD</sequence>
<gene>
    <name evidence="1" type="ORF">AAG747_02080</name>
</gene>
<name>A0AAW9RSV8_9BACT</name>
<dbReference type="Proteomes" id="UP001403385">
    <property type="component" value="Unassembled WGS sequence"/>
</dbReference>
<comment type="caution">
    <text evidence="1">The sequence shown here is derived from an EMBL/GenBank/DDBJ whole genome shotgun (WGS) entry which is preliminary data.</text>
</comment>
<organism evidence="1 2">
    <name type="scientific">Rapidithrix thailandica</name>
    <dbReference type="NCBI Taxonomy" id="413964"/>
    <lineage>
        <taxon>Bacteria</taxon>
        <taxon>Pseudomonadati</taxon>
        <taxon>Bacteroidota</taxon>
        <taxon>Cytophagia</taxon>
        <taxon>Cytophagales</taxon>
        <taxon>Flammeovirgaceae</taxon>
        <taxon>Rapidithrix</taxon>
    </lineage>
</organism>
<dbReference type="RefSeq" id="WP_346819459.1">
    <property type="nucleotide sequence ID" value="NZ_JBDKWZ010000001.1"/>
</dbReference>
<evidence type="ECO:0000313" key="2">
    <source>
        <dbReference type="Proteomes" id="UP001403385"/>
    </source>
</evidence>
<protein>
    <submittedName>
        <fullName evidence="1">DUF4625 domain-containing protein</fullName>
    </submittedName>
</protein>
<dbReference type="EMBL" id="JBDKWZ010000001">
    <property type="protein sequence ID" value="MEN7546677.1"/>
    <property type="molecule type" value="Genomic_DNA"/>
</dbReference>
<dbReference type="Pfam" id="PF15418">
    <property type="entry name" value="DUF4625"/>
    <property type="match status" value="2"/>
</dbReference>
<evidence type="ECO:0000313" key="1">
    <source>
        <dbReference type="EMBL" id="MEN7546677.1"/>
    </source>
</evidence>
<keyword evidence="2" id="KW-1185">Reference proteome</keyword>
<accession>A0AAW9RSV8</accession>